<evidence type="ECO:0000313" key="2">
    <source>
        <dbReference type="Proteomes" id="UP000194439"/>
    </source>
</evidence>
<dbReference type="AlphaFoldDB" id="A0A1Y5YU90"/>
<organism evidence="1 2">
    <name type="scientific">Bacillus mobilis</name>
    <dbReference type="NCBI Taxonomy" id="2026190"/>
    <lineage>
        <taxon>Bacteria</taxon>
        <taxon>Bacillati</taxon>
        <taxon>Bacillota</taxon>
        <taxon>Bacilli</taxon>
        <taxon>Bacillales</taxon>
        <taxon>Bacillaceae</taxon>
        <taxon>Bacillus</taxon>
        <taxon>Bacillus cereus group</taxon>
    </lineage>
</organism>
<protein>
    <submittedName>
        <fullName evidence="1">Uncharacterized protein</fullName>
    </submittedName>
</protein>
<accession>A0A1Y5YU90</accession>
<evidence type="ECO:0000313" key="1">
    <source>
        <dbReference type="EMBL" id="SMD64194.1"/>
    </source>
</evidence>
<sequence length="85" mass="8603">MTSNNQAGPVAVGVGFNGIPVPSLDGANYGTPPGQQVVCFGFSGQIPAGTTINLYNISDRTISIGGATAARSSIVAARLSFFRIS</sequence>
<name>A0A1Y5YU90_9BACI</name>
<proteinExistence type="predicted"/>
<gene>
    <name evidence="1" type="ORF">BACERE00185_00009</name>
</gene>
<dbReference type="EMBL" id="FWZD01000003">
    <property type="protein sequence ID" value="SMD64194.1"/>
    <property type="molecule type" value="Genomic_DNA"/>
</dbReference>
<reference evidence="2" key="1">
    <citation type="submission" date="2017-04" db="EMBL/GenBank/DDBJ databases">
        <authorList>
            <person name="Criscuolo A."/>
        </authorList>
    </citation>
    <scope>NUCLEOTIDE SEQUENCE [LARGE SCALE GENOMIC DNA]</scope>
</reference>
<dbReference type="Proteomes" id="UP000194439">
    <property type="component" value="Unassembled WGS sequence"/>
</dbReference>